<keyword evidence="9" id="KW-0472">Membrane</keyword>
<name>A0AA36A108_LACSI</name>
<proteinExistence type="inferred from homology"/>
<evidence type="ECO:0000256" key="1">
    <source>
        <dbReference type="ARBA" id="ARBA00004167"/>
    </source>
</evidence>
<evidence type="ECO:0000256" key="8">
    <source>
        <dbReference type="RuleBase" id="RU000461"/>
    </source>
</evidence>
<dbReference type="GO" id="GO:0016020">
    <property type="term" value="C:membrane"/>
    <property type="evidence" value="ECO:0007669"/>
    <property type="project" value="UniProtKB-SubCell"/>
</dbReference>
<protein>
    <recommendedName>
        <fullName evidence="12">Cytochrome P450</fullName>
    </recommendedName>
</protein>
<comment type="cofactor">
    <cofactor evidence="7">
        <name>heme</name>
        <dbReference type="ChEBI" id="CHEBI:30413"/>
    </cofactor>
</comment>
<dbReference type="SUPFAM" id="SSF48264">
    <property type="entry name" value="Cytochrome P450"/>
    <property type="match status" value="1"/>
</dbReference>
<evidence type="ECO:0000256" key="9">
    <source>
        <dbReference type="SAM" id="Phobius"/>
    </source>
</evidence>
<dbReference type="InterPro" id="IPR017972">
    <property type="entry name" value="Cyt_P450_CS"/>
</dbReference>
<dbReference type="GO" id="GO:0005506">
    <property type="term" value="F:iron ion binding"/>
    <property type="evidence" value="ECO:0007669"/>
    <property type="project" value="InterPro"/>
</dbReference>
<dbReference type="EMBL" id="OX465085">
    <property type="protein sequence ID" value="CAI9301984.1"/>
    <property type="molecule type" value="Genomic_DNA"/>
</dbReference>
<keyword evidence="2 9" id="KW-0812">Transmembrane</keyword>
<dbReference type="PRINTS" id="PR00463">
    <property type="entry name" value="EP450I"/>
</dbReference>
<dbReference type="AlphaFoldDB" id="A0AA36A108"/>
<dbReference type="GO" id="GO:0016132">
    <property type="term" value="P:brassinosteroid biosynthetic process"/>
    <property type="evidence" value="ECO:0007669"/>
    <property type="project" value="TreeGrafter"/>
</dbReference>
<keyword evidence="11" id="KW-1185">Reference proteome</keyword>
<reference evidence="10" key="1">
    <citation type="submission" date="2023-04" db="EMBL/GenBank/DDBJ databases">
        <authorList>
            <person name="Vijverberg K."/>
            <person name="Xiong W."/>
            <person name="Schranz E."/>
        </authorList>
    </citation>
    <scope>NUCLEOTIDE SEQUENCE</scope>
</reference>
<keyword evidence="7 8" id="KW-0349">Heme</keyword>
<keyword evidence="5 8" id="KW-0560">Oxidoreductase</keyword>
<dbReference type="Pfam" id="PF00067">
    <property type="entry name" value="p450"/>
    <property type="match status" value="1"/>
</dbReference>
<evidence type="ECO:0000256" key="2">
    <source>
        <dbReference type="ARBA" id="ARBA00022692"/>
    </source>
</evidence>
<dbReference type="InterPro" id="IPR036396">
    <property type="entry name" value="Cyt_P450_sf"/>
</dbReference>
<evidence type="ECO:0000256" key="6">
    <source>
        <dbReference type="ARBA" id="ARBA00023004"/>
    </source>
</evidence>
<comment type="subcellular location">
    <subcellularLocation>
        <location evidence="1">Membrane</location>
        <topology evidence="1">Single-pass membrane protein</topology>
    </subcellularLocation>
</comment>
<organism evidence="10 11">
    <name type="scientific">Lactuca saligna</name>
    <name type="common">Willowleaf lettuce</name>
    <dbReference type="NCBI Taxonomy" id="75948"/>
    <lineage>
        <taxon>Eukaryota</taxon>
        <taxon>Viridiplantae</taxon>
        <taxon>Streptophyta</taxon>
        <taxon>Embryophyta</taxon>
        <taxon>Tracheophyta</taxon>
        <taxon>Spermatophyta</taxon>
        <taxon>Magnoliopsida</taxon>
        <taxon>eudicotyledons</taxon>
        <taxon>Gunneridae</taxon>
        <taxon>Pentapetalae</taxon>
        <taxon>asterids</taxon>
        <taxon>campanulids</taxon>
        <taxon>Asterales</taxon>
        <taxon>Asteraceae</taxon>
        <taxon>Cichorioideae</taxon>
        <taxon>Cichorieae</taxon>
        <taxon>Lactucinae</taxon>
        <taxon>Lactuca</taxon>
    </lineage>
</organism>
<evidence type="ECO:0000256" key="3">
    <source>
        <dbReference type="ARBA" id="ARBA00022723"/>
    </source>
</evidence>
<sequence>MSSNPVHSLQSIEPQMSTSYLDFLSVVNMSTIVLCMGGLLAVLIARWLKRWQNPKCNGVLPPGSMGLPFIGETLGLIIPSASLDLPPFIKTRIKKYGPIFRTNLAGRPVIVTADREFNHFLLRQDGKLVDTWSLDTFAEVFDQTTQSSRKYTRNLTLNHFGIEALREKLLPKMENAINDTLRAWSSQDSTEVKSATITLTIDFAAKQLFSGDLDDAPLKLSDMFNNLVDGLMSFPLNIPGTAHHRCLKSHKQVRELMSEVLRKRRCSNEKREDLLHYLINDMDTEDFLSEGFIIQLMFGLLFVSSDSISTTCALAFKFLAEHPEVLDELTAEHEAILEKKENMDSPLTWSDYKSMTFTLQVINEILRLGNISPGLLRRALQDISINGYTIPEGWVILLASAALHLNSSEFEDPLTFNPGRWKDLNPSVVAKSFMPFGSGMKQCAGAEYSRVFLATFLHILVTKYRWELVNGGKIVRAPIIRFPNGFHYKITPKT</sequence>
<feature type="transmembrane region" description="Helical" evidence="9">
    <location>
        <begin position="20"/>
        <end position="45"/>
    </location>
</feature>
<accession>A0AA36A108</accession>
<gene>
    <name evidence="10" type="ORF">LSALG_LOCUS40501</name>
</gene>
<keyword evidence="4 9" id="KW-1133">Transmembrane helix</keyword>
<keyword evidence="8" id="KW-0503">Monooxygenase</keyword>
<dbReference type="Proteomes" id="UP001177003">
    <property type="component" value="Chromosome 9"/>
</dbReference>
<dbReference type="Gene3D" id="1.10.630.10">
    <property type="entry name" value="Cytochrome P450"/>
    <property type="match status" value="1"/>
</dbReference>
<dbReference type="GO" id="GO:0016705">
    <property type="term" value="F:oxidoreductase activity, acting on paired donors, with incorporation or reduction of molecular oxygen"/>
    <property type="evidence" value="ECO:0007669"/>
    <property type="project" value="InterPro"/>
</dbReference>
<dbReference type="PANTHER" id="PTHR24286">
    <property type="entry name" value="CYTOCHROME P450 26"/>
    <property type="match status" value="1"/>
</dbReference>
<keyword evidence="6 7" id="KW-0408">Iron</keyword>
<dbReference type="InterPro" id="IPR001128">
    <property type="entry name" value="Cyt_P450"/>
</dbReference>
<evidence type="ECO:0008006" key="12">
    <source>
        <dbReference type="Google" id="ProtNLM"/>
    </source>
</evidence>
<dbReference type="GO" id="GO:0004497">
    <property type="term" value="F:monooxygenase activity"/>
    <property type="evidence" value="ECO:0007669"/>
    <property type="project" value="UniProtKB-KW"/>
</dbReference>
<dbReference type="GO" id="GO:0010268">
    <property type="term" value="P:brassinosteroid homeostasis"/>
    <property type="evidence" value="ECO:0007669"/>
    <property type="project" value="TreeGrafter"/>
</dbReference>
<evidence type="ECO:0000256" key="4">
    <source>
        <dbReference type="ARBA" id="ARBA00022989"/>
    </source>
</evidence>
<evidence type="ECO:0000256" key="7">
    <source>
        <dbReference type="PIRSR" id="PIRSR602401-1"/>
    </source>
</evidence>
<dbReference type="CDD" id="cd11043">
    <property type="entry name" value="CYP90-like"/>
    <property type="match status" value="1"/>
</dbReference>
<dbReference type="PROSITE" id="PS00086">
    <property type="entry name" value="CYTOCHROME_P450"/>
    <property type="match status" value="1"/>
</dbReference>
<dbReference type="InterPro" id="IPR002401">
    <property type="entry name" value="Cyt_P450_E_grp-I"/>
</dbReference>
<feature type="binding site" description="axial binding residue" evidence="7">
    <location>
        <position position="443"/>
    </location>
    <ligand>
        <name>heme</name>
        <dbReference type="ChEBI" id="CHEBI:30413"/>
    </ligand>
    <ligandPart>
        <name>Fe</name>
        <dbReference type="ChEBI" id="CHEBI:18248"/>
    </ligandPart>
</feature>
<dbReference type="GO" id="GO:0016125">
    <property type="term" value="P:sterol metabolic process"/>
    <property type="evidence" value="ECO:0007669"/>
    <property type="project" value="TreeGrafter"/>
</dbReference>
<dbReference type="PANTHER" id="PTHR24286:SF305">
    <property type="entry name" value="CYTOCHROME P450 708A2"/>
    <property type="match status" value="1"/>
</dbReference>
<evidence type="ECO:0000313" key="10">
    <source>
        <dbReference type="EMBL" id="CAI9301984.1"/>
    </source>
</evidence>
<dbReference type="GO" id="GO:0020037">
    <property type="term" value="F:heme binding"/>
    <property type="evidence" value="ECO:0007669"/>
    <property type="project" value="InterPro"/>
</dbReference>
<evidence type="ECO:0000256" key="5">
    <source>
        <dbReference type="ARBA" id="ARBA00023002"/>
    </source>
</evidence>
<keyword evidence="3 7" id="KW-0479">Metal-binding</keyword>
<evidence type="ECO:0000313" key="11">
    <source>
        <dbReference type="Proteomes" id="UP001177003"/>
    </source>
</evidence>
<comment type="similarity">
    <text evidence="8">Belongs to the cytochrome P450 family.</text>
</comment>